<organism evidence="3 4">
    <name type="scientific">Erythranthe guttata</name>
    <name type="common">Yellow monkey flower</name>
    <name type="synonym">Mimulus guttatus</name>
    <dbReference type="NCBI Taxonomy" id="4155"/>
    <lineage>
        <taxon>Eukaryota</taxon>
        <taxon>Viridiplantae</taxon>
        <taxon>Streptophyta</taxon>
        <taxon>Embryophyta</taxon>
        <taxon>Tracheophyta</taxon>
        <taxon>Spermatophyta</taxon>
        <taxon>Magnoliopsida</taxon>
        <taxon>eudicotyledons</taxon>
        <taxon>Gunneridae</taxon>
        <taxon>Pentapetalae</taxon>
        <taxon>asterids</taxon>
        <taxon>lamiids</taxon>
        <taxon>Lamiales</taxon>
        <taxon>Phrymaceae</taxon>
        <taxon>Erythranthe</taxon>
    </lineage>
</organism>
<name>A0A022QZD8_ERYGU</name>
<dbReference type="Gene3D" id="1.25.40.10">
    <property type="entry name" value="Tetratricopeptide repeat domain"/>
    <property type="match status" value="5"/>
</dbReference>
<dbReference type="EMBL" id="KI630827">
    <property type="protein sequence ID" value="EYU32693.1"/>
    <property type="molecule type" value="Genomic_DNA"/>
</dbReference>
<dbReference type="NCBIfam" id="TIGR00756">
    <property type="entry name" value="PPR"/>
    <property type="match status" value="4"/>
</dbReference>
<gene>
    <name evidence="3" type="ORF">MIMGU_mgv1a025597mg</name>
</gene>
<dbReference type="FunFam" id="1.25.40.10:FF:001486">
    <property type="entry name" value="Pentatricopeptide repeat-containing protein mitochondrial"/>
    <property type="match status" value="1"/>
</dbReference>
<dbReference type="InterPro" id="IPR011990">
    <property type="entry name" value="TPR-like_helical_dom_sf"/>
</dbReference>
<dbReference type="FunFam" id="1.25.40.10:FF:000090">
    <property type="entry name" value="Pentatricopeptide repeat-containing protein, chloroplastic"/>
    <property type="match status" value="1"/>
</dbReference>
<accession>A0A022QZD8</accession>
<feature type="repeat" description="PPR" evidence="2">
    <location>
        <begin position="233"/>
        <end position="267"/>
    </location>
</feature>
<evidence type="ECO:0008006" key="5">
    <source>
        <dbReference type="Google" id="ProtNLM"/>
    </source>
</evidence>
<dbReference type="InterPro" id="IPR046848">
    <property type="entry name" value="E_motif"/>
</dbReference>
<evidence type="ECO:0000256" key="2">
    <source>
        <dbReference type="PROSITE-ProRule" id="PRU00708"/>
    </source>
</evidence>
<dbReference type="Proteomes" id="UP000030748">
    <property type="component" value="Unassembled WGS sequence"/>
</dbReference>
<dbReference type="Pfam" id="PF01535">
    <property type="entry name" value="PPR"/>
    <property type="match status" value="4"/>
</dbReference>
<sequence length="526" mass="58873">SNPNAYTLLHLIRSCTNGGVLSHGEQLHCHILKSGFRSNIFISTALINFYVKLELFQNAHRLFDEIPEPSVVCWNSLISGCIHSGQFRKALELFVQLENSHLSADSYSFTAALSACGKLSLVRVGGSLHSKIVKYGVECSTFVANCLIDMYGKCGYVKEAMKVFENTVEKDIISWNSVLAANARNGKLEQAFSIFYQMPNPDTVSYNELIHGIAQFGLVEDAIAALSIMPNPNSSSWNSIISGFVNRGRSREAMKFFYKMHRNGVRMDEFTFSSILSGIARLSAITWGVQTHCCALKSGLDIYVVVGSALIDMYSKCGQIKEAERLFNSLQEKNLVTWNAMISGYAHNGDSEKLIKLFEKMQKTKDFQPDEITFLNVLSACWHSRIPVKVAKKYFEMMINDYMIDPTAEHCSLIIRLMGIEGDVNKAMEMINELGFDSCGMVWKTLLGACVSCGNVEVAKAAAKKVVEFEGDSEFVYVMMSNIYACNGKWEDVGNIRKVMKQRNMRKEAGYSWIEIEDPVSPFSVM</sequence>
<dbReference type="PROSITE" id="PS51375">
    <property type="entry name" value="PPR"/>
    <property type="match status" value="4"/>
</dbReference>
<evidence type="ECO:0000313" key="4">
    <source>
        <dbReference type="Proteomes" id="UP000030748"/>
    </source>
</evidence>
<feature type="non-terminal residue" evidence="3">
    <location>
        <position position="1"/>
    </location>
</feature>
<evidence type="ECO:0000313" key="3">
    <source>
        <dbReference type="EMBL" id="EYU32693.1"/>
    </source>
</evidence>
<feature type="repeat" description="PPR" evidence="2">
    <location>
        <begin position="70"/>
        <end position="104"/>
    </location>
</feature>
<dbReference type="Pfam" id="PF20431">
    <property type="entry name" value="E_motif"/>
    <property type="match status" value="1"/>
</dbReference>
<feature type="repeat" description="PPR" evidence="2">
    <location>
        <begin position="334"/>
        <end position="364"/>
    </location>
</feature>
<dbReference type="InterPro" id="IPR046960">
    <property type="entry name" value="PPR_At4g14850-like_plant"/>
</dbReference>
<dbReference type="FunFam" id="1.25.40.10:FF:000606">
    <property type="entry name" value="Putative pentatricopeptide repeat-containing protein"/>
    <property type="match status" value="1"/>
</dbReference>
<dbReference type="Pfam" id="PF13041">
    <property type="entry name" value="PPR_2"/>
    <property type="match status" value="3"/>
</dbReference>
<dbReference type="PANTHER" id="PTHR47926">
    <property type="entry name" value="PENTATRICOPEPTIDE REPEAT-CONTAINING PROTEIN"/>
    <property type="match status" value="1"/>
</dbReference>
<proteinExistence type="predicted"/>
<dbReference type="SUPFAM" id="SSF48452">
    <property type="entry name" value="TPR-like"/>
    <property type="match status" value="1"/>
</dbReference>
<keyword evidence="1" id="KW-0677">Repeat</keyword>
<feature type="repeat" description="PPR" evidence="2">
    <location>
        <begin position="171"/>
        <end position="205"/>
    </location>
</feature>
<protein>
    <recommendedName>
        <fullName evidence="5">Pentacotripeptide-repeat region of PRORP domain-containing protein</fullName>
    </recommendedName>
</protein>
<dbReference type="AlphaFoldDB" id="A0A022QZD8"/>
<reference evidence="3 4" key="1">
    <citation type="journal article" date="2013" name="Proc. Natl. Acad. Sci. U.S.A.">
        <title>Fine-scale variation in meiotic recombination in Mimulus inferred from population shotgun sequencing.</title>
        <authorList>
            <person name="Hellsten U."/>
            <person name="Wright K.M."/>
            <person name="Jenkins J."/>
            <person name="Shu S."/>
            <person name="Yuan Y."/>
            <person name="Wessler S.R."/>
            <person name="Schmutz J."/>
            <person name="Willis J.H."/>
            <person name="Rokhsar D.S."/>
        </authorList>
    </citation>
    <scope>NUCLEOTIDE SEQUENCE [LARGE SCALE GENOMIC DNA]</scope>
    <source>
        <strain evidence="4">cv. DUN x IM62</strain>
    </source>
</reference>
<dbReference type="InterPro" id="IPR002885">
    <property type="entry name" value="PPR_rpt"/>
</dbReference>
<dbReference type="GO" id="GO:0009451">
    <property type="term" value="P:RNA modification"/>
    <property type="evidence" value="ECO:0000318"/>
    <property type="project" value="GO_Central"/>
</dbReference>
<dbReference type="eggNOG" id="KOG4197">
    <property type="taxonomic scope" value="Eukaryota"/>
</dbReference>
<evidence type="ECO:0000256" key="1">
    <source>
        <dbReference type="ARBA" id="ARBA00022737"/>
    </source>
</evidence>
<dbReference type="STRING" id="4155.A0A022QZD8"/>
<keyword evidence="4" id="KW-1185">Reference proteome</keyword>
<dbReference type="FunFam" id="1.25.40.10:FF:000073">
    <property type="entry name" value="Pentatricopeptide repeat-containing protein chloroplastic"/>
    <property type="match status" value="1"/>
</dbReference>
<dbReference type="GO" id="GO:0003729">
    <property type="term" value="F:mRNA binding"/>
    <property type="evidence" value="ECO:0007669"/>
    <property type="project" value="UniProtKB-ARBA"/>
</dbReference>